<evidence type="ECO:0000313" key="1">
    <source>
        <dbReference type="EMBL" id="MCI1188960.1"/>
    </source>
</evidence>
<dbReference type="GO" id="GO:0004180">
    <property type="term" value="F:carboxypeptidase activity"/>
    <property type="evidence" value="ECO:0007669"/>
    <property type="project" value="UniProtKB-KW"/>
</dbReference>
<dbReference type="AlphaFoldDB" id="A0A9X1VL03"/>
<keyword evidence="2" id="KW-1185">Reference proteome</keyword>
<dbReference type="EMBL" id="JALBGC010000004">
    <property type="protein sequence ID" value="MCI1188960.1"/>
    <property type="molecule type" value="Genomic_DNA"/>
</dbReference>
<name>A0A9X1VL03_9BACT</name>
<keyword evidence="1" id="KW-0121">Carboxypeptidase</keyword>
<proteinExistence type="predicted"/>
<dbReference type="RefSeq" id="WP_241937184.1">
    <property type="nucleotide sequence ID" value="NZ_JALBGC010000004.1"/>
</dbReference>
<reference evidence="1" key="1">
    <citation type="submission" date="2022-03" db="EMBL/GenBank/DDBJ databases">
        <title>Bacterial whole genome sequence for Hymenobacter sp. DH14.</title>
        <authorList>
            <person name="Le V."/>
        </authorList>
    </citation>
    <scope>NUCLEOTIDE SEQUENCE</scope>
    <source>
        <strain evidence="1">DH14</strain>
    </source>
</reference>
<sequence length="229" mass="24833">MKAPYSIWFALAVCVAGCTEKEELPECPGSCTVVTGRLLTSGSAPLSNAVVTLQWAGGPAYSPKVRKKAIATTDANGRYRVSGFLSDDELADGFIEVVFSPDKSKYYLIGEPELAFYQPKRDTVYSAPDFLIPRKGSINFVVTNPSQIPTSYSYYVDFSSCYGGNTVFSRNIMGGGASINLSGLPTPYIIDAPADQRILVRQRKNGSYIAFGDTIFVPSGTTQTYTLTY</sequence>
<dbReference type="Proteomes" id="UP001139193">
    <property type="component" value="Unassembled WGS sequence"/>
</dbReference>
<accession>A0A9X1VL03</accession>
<keyword evidence="1" id="KW-0378">Hydrolase</keyword>
<protein>
    <submittedName>
        <fullName evidence="1">Carboxypeptidase-like regulatory domain-containing protein</fullName>
    </submittedName>
</protein>
<keyword evidence="1" id="KW-0645">Protease</keyword>
<evidence type="ECO:0000313" key="2">
    <source>
        <dbReference type="Proteomes" id="UP001139193"/>
    </source>
</evidence>
<organism evidence="1 2">
    <name type="scientific">Hymenobacter cyanobacteriorum</name>
    <dbReference type="NCBI Taxonomy" id="2926463"/>
    <lineage>
        <taxon>Bacteria</taxon>
        <taxon>Pseudomonadati</taxon>
        <taxon>Bacteroidota</taxon>
        <taxon>Cytophagia</taxon>
        <taxon>Cytophagales</taxon>
        <taxon>Hymenobacteraceae</taxon>
        <taxon>Hymenobacter</taxon>
    </lineage>
</organism>
<comment type="caution">
    <text evidence="1">The sequence shown here is derived from an EMBL/GenBank/DDBJ whole genome shotgun (WGS) entry which is preliminary data.</text>
</comment>
<gene>
    <name evidence="1" type="ORF">MON38_16175</name>
</gene>